<proteinExistence type="predicted"/>
<evidence type="ECO:0000313" key="2">
    <source>
        <dbReference type="EMBL" id="CAH0728080.1"/>
    </source>
</evidence>
<dbReference type="AlphaFoldDB" id="A0A8J9VV59"/>
<evidence type="ECO:0000256" key="1">
    <source>
        <dbReference type="SAM" id="MobiDB-lite"/>
    </source>
</evidence>
<name>A0A8J9VV59_9NEOP</name>
<feature type="compositionally biased region" description="Polar residues" evidence="1">
    <location>
        <begin position="1"/>
        <end position="12"/>
    </location>
</feature>
<dbReference type="Proteomes" id="UP000838878">
    <property type="component" value="Chromosome 7"/>
</dbReference>
<sequence>MYGNSEMQSFSEVSGGAGGGAGAAGAARGGHANCPHSNRSLSYPIEGGLKKSLQPALQRAVAALADDDDDKGEDTRT</sequence>
<accession>A0A8J9VV59</accession>
<feature type="region of interest" description="Disordered" evidence="1">
    <location>
        <begin position="1"/>
        <end position="46"/>
    </location>
</feature>
<organism evidence="2 3">
    <name type="scientific">Brenthis ino</name>
    <name type="common">lesser marbled fritillary</name>
    <dbReference type="NCBI Taxonomy" id="405034"/>
    <lineage>
        <taxon>Eukaryota</taxon>
        <taxon>Metazoa</taxon>
        <taxon>Ecdysozoa</taxon>
        <taxon>Arthropoda</taxon>
        <taxon>Hexapoda</taxon>
        <taxon>Insecta</taxon>
        <taxon>Pterygota</taxon>
        <taxon>Neoptera</taxon>
        <taxon>Endopterygota</taxon>
        <taxon>Lepidoptera</taxon>
        <taxon>Glossata</taxon>
        <taxon>Ditrysia</taxon>
        <taxon>Papilionoidea</taxon>
        <taxon>Nymphalidae</taxon>
        <taxon>Heliconiinae</taxon>
        <taxon>Argynnini</taxon>
        <taxon>Brenthis</taxon>
    </lineage>
</organism>
<feature type="non-terminal residue" evidence="2">
    <location>
        <position position="77"/>
    </location>
</feature>
<dbReference type="EMBL" id="OV170227">
    <property type="protein sequence ID" value="CAH0728080.1"/>
    <property type="molecule type" value="Genomic_DNA"/>
</dbReference>
<protein>
    <submittedName>
        <fullName evidence="2">Uncharacterized protein</fullName>
    </submittedName>
</protein>
<reference evidence="2" key="1">
    <citation type="submission" date="2021-12" db="EMBL/GenBank/DDBJ databases">
        <authorList>
            <person name="Martin H S."/>
        </authorList>
    </citation>
    <scope>NUCLEOTIDE SEQUENCE</scope>
</reference>
<evidence type="ECO:0000313" key="3">
    <source>
        <dbReference type="Proteomes" id="UP000838878"/>
    </source>
</evidence>
<gene>
    <name evidence="2" type="ORF">BINO364_LOCUS13343</name>
</gene>
<keyword evidence="3" id="KW-1185">Reference proteome</keyword>